<keyword evidence="1 4" id="KW-0560">Oxidoreductase</keyword>
<dbReference type="InterPro" id="IPR006076">
    <property type="entry name" value="FAD-dep_OxRdtase"/>
</dbReference>
<dbReference type="EC" id="1.-.-.-" evidence="4"/>
<dbReference type="InterPro" id="IPR036188">
    <property type="entry name" value="FAD/NAD-bd_sf"/>
</dbReference>
<dbReference type="Gene3D" id="3.30.9.10">
    <property type="entry name" value="D-Amino Acid Oxidase, subunit A, domain 2"/>
    <property type="match status" value="1"/>
</dbReference>
<keyword evidence="2" id="KW-0812">Transmembrane</keyword>
<evidence type="ECO:0000256" key="1">
    <source>
        <dbReference type="ARBA" id="ARBA00023002"/>
    </source>
</evidence>
<keyword evidence="2" id="KW-1133">Transmembrane helix</keyword>
<dbReference type="Proteomes" id="UP001589532">
    <property type="component" value="Unassembled WGS sequence"/>
</dbReference>
<evidence type="ECO:0000259" key="3">
    <source>
        <dbReference type="Pfam" id="PF01266"/>
    </source>
</evidence>
<dbReference type="GO" id="GO:0016491">
    <property type="term" value="F:oxidoreductase activity"/>
    <property type="evidence" value="ECO:0007669"/>
    <property type="project" value="UniProtKB-KW"/>
</dbReference>
<dbReference type="Pfam" id="PF01266">
    <property type="entry name" value="DAO"/>
    <property type="match status" value="1"/>
</dbReference>
<name>A0ABV5SDC2_9ACTN</name>
<keyword evidence="2" id="KW-0472">Membrane</keyword>
<evidence type="ECO:0000313" key="4">
    <source>
        <dbReference type="EMBL" id="MFB9629676.1"/>
    </source>
</evidence>
<proteinExistence type="predicted"/>
<accession>A0ABV5SDC2</accession>
<dbReference type="PANTHER" id="PTHR13847">
    <property type="entry name" value="SARCOSINE DEHYDROGENASE-RELATED"/>
    <property type="match status" value="1"/>
</dbReference>
<dbReference type="PANTHER" id="PTHR13847:SF289">
    <property type="entry name" value="GLYCINE OXIDASE"/>
    <property type="match status" value="1"/>
</dbReference>
<reference evidence="4 5" key="1">
    <citation type="submission" date="2024-09" db="EMBL/GenBank/DDBJ databases">
        <authorList>
            <person name="Sun Q."/>
            <person name="Mori K."/>
        </authorList>
    </citation>
    <scope>NUCLEOTIDE SEQUENCE [LARGE SCALE GENOMIC DNA]</scope>
    <source>
        <strain evidence="4 5">JCM 3143</strain>
    </source>
</reference>
<comment type="caution">
    <text evidence="4">The sequence shown here is derived from an EMBL/GenBank/DDBJ whole genome shotgun (WGS) entry which is preliminary data.</text>
</comment>
<dbReference type="SUPFAM" id="SSF51905">
    <property type="entry name" value="FAD/NAD(P)-binding domain"/>
    <property type="match status" value="1"/>
</dbReference>
<organism evidence="4 5">
    <name type="scientific">Nonomuraea helvata</name>
    <dbReference type="NCBI Taxonomy" id="37484"/>
    <lineage>
        <taxon>Bacteria</taxon>
        <taxon>Bacillati</taxon>
        <taxon>Actinomycetota</taxon>
        <taxon>Actinomycetes</taxon>
        <taxon>Streptosporangiales</taxon>
        <taxon>Streptosporangiaceae</taxon>
        <taxon>Nonomuraea</taxon>
    </lineage>
</organism>
<dbReference type="PROSITE" id="PS51257">
    <property type="entry name" value="PROKAR_LIPOPROTEIN"/>
    <property type="match status" value="1"/>
</dbReference>
<dbReference type="EMBL" id="JBHMBW010000062">
    <property type="protein sequence ID" value="MFB9629676.1"/>
    <property type="molecule type" value="Genomic_DNA"/>
</dbReference>
<sequence>MLRSCSAARDGGTVKTVGVVGTGVIGACVAFFLAQRGVHVHCVERGQPGGLTTDVSFARLSAFQQPTYPRFELSHTGMIEHVHFAKQFTSAPWWHPTGSLAWSDAAGVGGGGTSESFVEVVDRLSAWGYRTIWRDAAQVTRDWEPGIAFPEAQAPVVRFPDEGWIDGPKLVSAVIETAKQSGSLTLWNSAVEEIEVHGDRVVALRLDSQDRIEVDAVVNAAGPEAVTVAAALGAPMPGAVATRSSLVIDLATDGDPVKHVLRGAEAHVRSAGPGRVRVRSDQVDACLPAGIRSEPGDEIVKDLLERAYRTVPALASSTVERTRIGTAVFPADGFPSVGALSGVCGYYEAFANSGITLAPFIGRTLATQIVTGEIHPLLARCSPGRLRVAS</sequence>
<protein>
    <submittedName>
        <fullName evidence="4">NAD(P)/FAD-dependent oxidoreductase</fullName>
        <ecNumber evidence="4">1.-.-.-</ecNumber>
    </submittedName>
</protein>
<evidence type="ECO:0000313" key="5">
    <source>
        <dbReference type="Proteomes" id="UP001589532"/>
    </source>
</evidence>
<evidence type="ECO:0000256" key="2">
    <source>
        <dbReference type="SAM" id="Phobius"/>
    </source>
</evidence>
<feature type="domain" description="FAD dependent oxidoreductase" evidence="3">
    <location>
        <begin position="17"/>
        <end position="366"/>
    </location>
</feature>
<feature type="transmembrane region" description="Helical" evidence="2">
    <location>
        <begin position="12"/>
        <end position="34"/>
    </location>
</feature>
<dbReference type="Gene3D" id="3.50.50.60">
    <property type="entry name" value="FAD/NAD(P)-binding domain"/>
    <property type="match status" value="1"/>
</dbReference>
<keyword evidence="5" id="KW-1185">Reference proteome</keyword>
<gene>
    <name evidence="4" type="ORF">ACFFSA_41945</name>
</gene>
<dbReference type="RefSeq" id="WP_344992970.1">
    <property type="nucleotide sequence ID" value="NZ_BAAAXV010000005.1"/>
</dbReference>